<sequence length="204" mass="23554">MTFTLGAQLAQIKSSRASVLPYIVKNNDGRKKIYFLLGIDKESGDITDLGGGVKRDEFSLEAGLREFREESDEIFGNIYDHPNDYMRNIALSSHDMCVLFVPLAAEWYDKAAPLFEQRKGDPFPSIDGTNKKKSHCEIERLVWIDEDSFLELIGSRTGSCKLPDICDRQIWSRLQKFYRRKINKDLKEALKMRYYEDIPVWTAA</sequence>
<organism evidence="1">
    <name type="scientific">Marseillevirus LCMAC101</name>
    <dbReference type="NCBI Taxonomy" id="2506602"/>
    <lineage>
        <taxon>Viruses</taxon>
        <taxon>Varidnaviria</taxon>
        <taxon>Bamfordvirae</taxon>
        <taxon>Nucleocytoviricota</taxon>
        <taxon>Megaviricetes</taxon>
        <taxon>Pimascovirales</taxon>
        <taxon>Pimascovirales incertae sedis</taxon>
        <taxon>Marseilleviridae</taxon>
    </lineage>
</organism>
<dbReference type="SUPFAM" id="SSF55811">
    <property type="entry name" value="Nudix"/>
    <property type="match status" value="1"/>
</dbReference>
<dbReference type="GO" id="GO:0016787">
    <property type="term" value="F:hydrolase activity"/>
    <property type="evidence" value="ECO:0007669"/>
    <property type="project" value="UniProtKB-KW"/>
</dbReference>
<protein>
    <submittedName>
        <fullName evidence="1">NUDIX hydrolase</fullName>
    </submittedName>
</protein>
<keyword evidence="1" id="KW-0378">Hydrolase</keyword>
<reference evidence="1" key="1">
    <citation type="journal article" date="2019" name="MBio">
        <title>Virus Genomes from Deep Sea Sediments Expand the Ocean Megavirome and Support Independent Origins of Viral Gigantism.</title>
        <authorList>
            <person name="Backstrom D."/>
            <person name="Yutin N."/>
            <person name="Jorgensen S.L."/>
            <person name="Dharamshi J."/>
            <person name="Homa F."/>
            <person name="Zaremba-Niedwiedzka K."/>
            <person name="Spang A."/>
            <person name="Wolf Y.I."/>
            <person name="Koonin E.V."/>
            <person name="Ettema T.J."/>
        </authorList>
    </citation>
    <scope>NUCLEOTIDE SEQUENCE</scope>
</reference>
<proteinExistence type="predicted"/>
<dbReference type="InterPro" id="IPR015797">
    <property type="entry name" value="NUDIX_hydrolase-like_dom_sf"/>
</dbReference>
<accession>A0A481YQU9</accession>
<evidence type="ECO:0000313" key="1">
    <source>
        <dbReference type="EMBL" id="QBK85548.1"/>
    </source>
</evidence>
<gene>
    <name evidence="1" type="ORF">LCMAC101_01350</name>
</gene>
<dbReference type="EMBL" id="MK500327">
    <property type="protein sequence ID" value="QBK85548.1"/>
    <property type="molecule type" value="Genomic_DNA"/>
</dbReference>
<name>A0A481YQU9_9VIRU</name>